<sequence>MSVLGRYLEVDDGIMRDEKGNRSWLPKEFKHEYNKREACLKRKYSNSEVPGTYLKPRGGLTVEEDFADSEGVKLAYRAYKNAQKHFVNEPRLSDVSDLTSDQLFFIGWASFFCRNLGEDNREMINMLKEDYYSVPILRYSIHSDPSIFRLTAQEQQEIF</sequence>
<gene>
    <name evidence="2" type="ORF">OESDEN_03432</name>
</gene>
<dbReference type="InterPro" id="IPR018497">
    <property type="entry name" value="Peptidase_M13_C"/>
</dbReference>
<dbReference type="AlphaFoldDB" id="A0A0B1TKJ9"/>
<dbReference type="PROSITE" id="PS51885">
    <property type="entry name" value="NEPRILYSIN"/>
    <property type="match status" value="1"/>
</dbReference>
<keyword evidence="3" id="KW-1185">Reference proteome</keyword>
<organism evidence="2 3">
    <name type="scientific">Oesophagostomum dentatum</name>
    <name type="common">Nodular worm</name>
    <dbReference type="NCBI Taxonomy" id="61180"/>
    <lineage>
        <taxon>Eukaryota</taxon>
        <taxon>Metazoa</taxon>
        <taxon>Ecdysozoa</taxon>
        <taxon>Nematoda</taxon>
        <taxon>Chromadorea</taxon>
        <taxon>Rhabditida</taxon>
        <taxon>Rhabditina</taxon>
        <taxon>Rhabditomorpha</taxon>
        <taxon>Strongyloidea</taxon>
        <taxon>Strongylidae</taxon>
        <taxon>Oesophagostomum</taxon>
    </lineage>
</organism>
<reference evidence="2 3" key="1">
    <citation type="submission" date="2014-03" db="EMBL/GenBank/DDBJ databases">
        <title>Draft genome of the hookworm Oesophagostomum dentatum.</title>
        <authorList>
            <person name="Mitreva M."/>
        </authorList>
    </citation>
    <scope>NUCLEOTIDE SEQUENCE [LARGE SCALE GENOMIC DNA]</scope>
    <source>
        <strain evidence="2 3">OD-Hann</strain>
    </source>
</reference>
<accession>A0A0B1TKJ9</accession>
<name>A0A0B1TKJ9_OESDE</name>
<dbReference type="InterPro" id="IPR000718">
    <property type="entry name" value="Peptidase_M13"/>
</dbReference>
<proteinExistence type="predicted"/>
<protein>
    <submittedName>
        <fullName evidence="2">Peptidase family M13</fullName>
    </submittedName>
</protein>
<dbReference type="GO" id="GO:0016485">
    <property type="term" value="P:protein processing"/>
    <property type="evidence" value="ECO:0007669"/>
    <property type="project" value="TreeGrafter"/>
</dbReference>
<dbReference type="OrthoDB" id="6475849at2759"/>
<evidence type="ECO:0000259" key="1">
    <source>
        <dbReference type="Pfam" id="PF01431"/>
    </source>
</evidence>
<dbReference type="Proteomes" id="UP000053660">
    <property type="component" value="Unassembled WGS sequence"/>
</dbReference>
<dbReference type="GO" id="GO:0004222">
    <property type="term" value="F:metalloendopeptidase activity"/>
    <property type="evidence" value="ECO:0007669"/>
    <property type="project" value="InterPro"/>
</dbReference>
<dbReference type="PANTHER" id="PTHR11733">
    <property type="entry name" value="ZINC METALLOPROTEASE FAMILY M13 NEPRILYSIN-RELATED"/>
    <property type="match status" value="1"/>
</dbReference>
<dbReference type="PANTHER" id="PTHR11733:SF133">
    <property type="entry name" value="PHOSPHATE-REGULATING NEUTRAL ENDOPEPTIDASE PHEX"/>
    <property type="match status" value="1"/>
</dbReference>
<feature type="domain" description="Peptidase M13 C-terminal" evidence="1">
    <location>
        <begin position="11"/>
        <end position="127"/>
    </location>
</feature>
<dbReference type="GO" id="GO:0005886">
    <property type="term" value="C:plasma membrane"/>
    <property type="evidence" value="ECO:0007669"/>
    <property type="project" value="TreeGrafter"/>
</dbReference>
<dbReference type="EMBL" id="KN549626">
    <property type="protein sequence ID" value="KHJ96601.1"/>
    <property type="molecule type" value="Genomic_DNA"/>
</dbReference>
<dbReference type="SUPFAM" id="SSF55486">
    <property type="entry name" value="Metalloproteases ('zincins'), catalytic domain"/>
    <property type="match status" value="1"/>
</dbReference>
<evidence type="ECO:0000313" key="3">
    <source>
        <dbReference type="Proteomes" id="UP000053660"/>
    </source>
</evidence>
<dbReference type="Pfam" id="PF01431">
    <property type="entry name" value="Peptidase_M13"/>
    <property type="match status" value="1"/>
</dbReference>
<evidence type="ECO:0000313" key="2">
    <source>
        <dbReference type="EMBL" id="KHJ96601.1"/>
    </source>
</evidence>
<dbReference type="Gene3D" id="3.40.390.10">
    <property type="entry name" value="Collagenase (Catalytic Domain)"/>
    <property type="match status" value="1"/>
</dbReference>
<dbReference type="InterPro" id="IPR024079">
    <property type="entry name" value="MetalloPept_cat_dom_sf"/>
</dbReference>